<organism evidence="2">
    <name type="scientific">Candidatus Kentrum sp. MB</name>
    <dbReference type="NCBI Taxonomy" id="2138164"/>
    <lineage>
        <taxon>Bacteria</taxon>
        <taxon>Pseudomonadati</taxon>
        <taxon>Pseudomonadota</taxon>
        <taxon>Gammaproteobacteria</taxon>
        <taxon>Candidatus Kentrum</taxon>
    </lineage>
</organism>
<dbReference type="EMBL" id="CAADFQ010000071">
    <property type="protein sequence ID" value="VFK34415.1"/>
    <property type="molecule type" value="Genomic_DNA"/>
</dbReference>
<dbReference type="EMBL" id="CAADGH010000070">
    <property type="protein sequence ID" value="VFK76706.1"/>
    <property type="molecule type" value="Genomic_DNA"/>
</dbReference>
<evidence type="ECO:0000313" key="1">
    <source>
        <dbReference type="EMBL" id="VFK30451.1"/>
    </source>
</evidence>
<accession>A0A450XYS4</accession>
<reference evidence="2" key="1">
    <citation type="submission" date="2019-02" db="EMBL/GenBank/DDBJ databases">
        <authorList>
            <person name="Gruber-Vodicka R. H."/>
            <person name="Seah K. B. B."/>
        </authorList>
    </citation>
    <scope>NUCLEOTIDE SEQUENCE</scope>
    <source>
        <strain evidence="1">BECK_BZ197</strain>
        <strain evidence="3">BECK_BZ198</strain>
        <strain evidence="2">BECK_BZ199</strain>
    </source>
</reference>
<evidence type="ECO:0000313" key="3">
    <source>
        <dbReference type="EMBL" id="VFK76706.1"/>
    </source>
</evidence>
<gene>
    <name evidence="1" type="ORF">BECKMB1821G_GA0114241_106510</name>
    <name evidence="3" type="ORF">BECKMB1821H_GA0114242_107010</name>
    <name evidence="2" type="ORF">BECKMB1821I_GA0114274_107112</name>
</gene>
<proteinExistence type="predicted"/>
<dbReference type="EMBL" id="CAADFO010000065">
    <property type="protein sequence ID" value="VFK30451.1"/>
    <property type="molecule type" value="Genomic_DNA"/>
</dbReference>
<protein>
    <submittedName>
        <fullName evidence="2">Uncharacterized protein</fullName>
    </submittedName>
</protein>
<evidence type="ECO:0000313" key="2">
    <source>
        <dbReference type="EMBL" id="VFK34415.1"/>
    </source>
</evidence>
<dbReference type="AlphaFoldDB" id="A0A450XYS4"/>
<sequence length="102" mass="11773">MEQRDGGRALKLAPLRKSIYSLSDLRKLMQEEANMRHFAFMASIDNPDAEQRKKAIGKIPAPIKENGRSFRGFNPCLDTDDYQLFLTLYAWTPMDYLRISST</sequence>
<name>A0A450XYS4_9GAMM</name>